<keyword evidence="2" id="KW-0862">Zinc</keyword>
<reference evidence="4" key="1">
    <citation type="submission" date="2024-05" db="EMBL/GenBank/DDBJ databases">
        <title>Herbiconiux sp. A18JL235.</title>
        <authorList>
            <person name="Zhang G."/>
        </authorList>
    </citation>
    <scope>NUCLEOTIDE SEQUENCE</scope>
    <source>
        <strain evidence="4">A18JL235</strain>
    </source>
</reference>
<dbReference type="PANTHER" id="PTHR44154:SF1">
    <property type="entry name" value="QUINONE OXIDOREDUCTASE"/>
    <property type="match status" value="1"/>
</dbReference>
<keyword evidence="2" id="KW-0479">Metal-binding</keyword>
<dbReference type="NCBIfam" id="TIGR02817">
    <property type="entry name" value="adh_fam_1"/>
    <property type="match status" value="1"/>
</dbReference>
<dbReference type="Pfam" id="PF08240">
    <property type="entry name" value="ADH_N"/>
    <property type="match status" value="1"/>
</dbReference>
<dbReference type="SUPFAM" id="SSF51735">
    <property type="entry name" value="NAD(P)-binding Rossmann-fold domains"/>
    <property type="match status" value="1"/>
</dbReference>
<organism evidence="4">
    <name type="scientific">Herbiconiux sp. A18JL235</name>
    <dbReference type="NCBI Taxonomy" id="3152363"/>
    <lineage>
        <taxon>Bacteria</taxon>
        <taxon>Bacillati</taxon>
        <taxon>Actinomycetota</taxon>
        <taxon>Actinomycetes</taxon>
        <taxon>Micrococcales</taxon>
        <taxon>Microbacteriaceae</taxon>
        <taxon>Herbiconiux</taxon>
    </lineage>
</organism>
<gene>
    <name evidence="4" type="ORF">ABFY20_11835</name>
</gene>
<dbReference type="Gene3D" id="3.40.50.720">
    <property type="entry name" value="NAD(P)-binding Rossmann-like Domain"/>
    <property type="match status" value="1"/>
</dbReference>
<dbReference type="InterPro" id="IPR036291">
    <property type="entry name" value="NAD(P)-bd_dom_sf"/>
</dbReference>
<keyword evidence="2" id="KW-0560">Oxidoreductase</keyword>
<sequence length="345" mass="35896">MTGTVAPGVPATMRAVVYPAAGPLSASDAFVDAQLAVPEPGPHDLLVRVEAVSVNPVDVKRRASATPPEGGGVLGYDAAGTVVAVGEAVELFAVGDEVFYAGSVVRQGTDAEYHAVDERIVGRKPRTLSFAEAAALPLTSITAWEGLVDQLGLGRDSRGTLLVLGAAGGVGSMVVQLAKTITGARVVATASRPETVSWVRGLGADHVVDHSGDLAAELAEVAPEGVDWVFSTQRTRENLELFVEVLKPFGRIVAIDDPTGLDVGALKPKALSFSWEYMFARSTFGTADRIEQHRLLDSVAELVDSGAVRSTVTRVITPIDAAGLAEAHGIVESGRSIGKVVLSRS</sequence>
<dbReference type="SUPFAM" id="SSF50129">
    <property type="entry name" value="GroES-like"/>
    <property type="match status" value="1"/>
</dbReference>
<keyword evidence="1" id="KW-0521">NADP</keyword>
<dbReference type="InterPro" id="IPR020843">
    <property type="entry name" value="ER"/>
</dbReference>
<dbReference type="AlphaFoldDB" id="A0AB39BCC9"/>
<dbReference type="PANTHER" id="PTHR44154">
    <property type="entry name" value="QUINONE OXIDOREDUCTASE"/>
    <property type="match status" value="1"/>
</dbReference>
<protein>
    <recommendedName>
        <fullName evidence="2">Zinc-type alcohol dehydrogenase-like protein</fullName>
    </recommendedName>
</protein>
<dbReference type="EMBL" id="CP162511">
    <property type="protein sequence ID" value="XDI04035.1"/>
    <property type="molecule type" value="Genomic_DNA"/>
</dbReference>
<dbReference type="Gene3D" id="3.90.180.10">
    <property type="entry name" value="Medium-chain alcohol dehydrogenases, catalytic domain"/>
    <property type="match status" value="1"/>
</dbReference>
<dbReference type="InterPro" id="IPR013154">
    <property type="entry name" value="ADH-like_N"/>
</dbReference>
<dbReference type="GO" id="GO:0008270">
    <property type="term" value="F:zinc ion binding"/>
    <property type="evidence" value="ECO:0007669"/>
    <property type="project" value="InterPro"/>
</dbReference>
<comment type="similarity">
    <text evidence="2">Belongs to the zinc-containing alcohol dehydrogenase family. Quinone oxidoreductase subfamily.</text>
</comment>
<dbReference type="InterPro" id="IPR014182">
    <property type="entry name" value="ADH_Zn_typ-1"/>
</dbReference>
<feature type="domain" description="Enoyl reductase (ER)" evidence="3">
    <location>
        <begin position="22"/>
        <end position="342"/>
    </location>
</feature>
<dbReference type="InterPro" id="IPR011032">
    <property type="entry name" value="GroES-like_sf"/>
</dbReference>
<evidence type="ECO:0000259" key="3">
    <source>
        <dbReference type="SMART" id="SM00829"/>
    </source>
</evidence>
<evidence type="ECO:0000256" key="1">
    <source>
        <dbReference type="ARBA" id="ARBA00022857"/>
    </source>
</evidence>
<evidence type="ECO:0000313" key="4">
    <source>
        <dbReference type="EMBL" id="XDI04035.1"/>
    </source>
</evidence>
<name>A0AB39BCC9_9MICO</name>
<dbReference type="Pfam" id="PF13602">
    <property type="entry name" value="ADH_zinc_N_2"/>
    <property type="match status" value="1"/>
</dbReference>
<dbReference type="SMART" id="SM00829">
    <property type="entry name" value="PKS_ER"/>
    <property type="match status" value="1"/>
</dbReference>
<dbReference type="InterPro" id="IPR051603">
    <property type="entry name" value="Zinc-ADH_QOR/CCCR"/>
</dbReference>
<accession>A0AB39BCC9</accession>
<dbReference type="RefSeq" id="WP_368496448.1">
    <property type="nucleotide sequence ID" value="NZ_CP162511.1"/>
</dbReference>
<evidence type="ECO:0000256" key="2">
    <source>
        <dbReference type="RuleBase" id="RU364000"/>
    </source>
</evidence>
<proteinExistence type="inferred from homology"/>
<dbReference type="GO" id="GO:0016491">
    <property type="term" value="F:oxidoreductase activity"/>
    <property type="evidence" value="ECO:0007669"/>
    <property type="project" value="UniProtKB-KW"/>
</dbReference>
<dbReference type="CDD" id="cd08252">
    <property type="entry name" value="AL_MDR"/>
    <property type="match status" value="1"/>
</dbReference>